<evidence type="ECO:0000256" key="8">
    <source>
        <dbReference type="SAM" id="MobiDB-lite"/>
    </source>
</evidence>
<feature type="compositionally biased region" description="Low complexity" evidence="8">
    <location>
        <begin position="289"/>
        <end position="303"/>
    </location>
</feature>
<name>A0A9W7Y6C7_9FUNG</name>
<dbReference type="EMBL" id="JANBOJ010000021">
    <property type="protein sequence ID" value="KAJ1724778.1"/>
    <property type="molecule type" value="Genomic_DNA"/>
</dbReference>
<protein>
    <submittedName>
        <fullName evidence="10">Transcription factor</fullName>
    </submittedName>
</protein>
<dbReference type="AlphaFoldDB" id="A0A9W7Y6C7"/>
<dbReference type="CDD" id="cd00067">
    <property type="entry name" value="GAL4"/>
    <property type="match status" value="1"/>
</dbReference>
<evidence type="ECO:0000256" key="1">
    <source>
        <dbReference type="ARBA" id="ARBA00004123"/>
    </source>
</evidence>
<dbReference type="OrthoDB" id="65716at2759"/>
<keyword evidence="6" id="KW-0804">Transcription</keyword>
<dbReference type="InterPro" id="IPR056751">
    <property type="entry name" value="PAS_13"/>
</dbReference>
<dbReference type="GO" id="GO:0008270">
    <property type="term" value="F:zinc ion binding"/>
    <property type="evidence" value="ECO:0007669"/>
    <property type="project" value="InterPro"/>
</dbReference>
<accession>A0A9W7Y6C7</accession>
<dbReference type="InterPro" id="IPR036864">
    <property type="entry name" value="Zn2-C6_fun-type_DNA-bd_sf"/>
</dbReference>
<comment type="caution">
    <text evidence="10">The sequence shown here is derived from an EMBL/GenBank/DDBJ whole genome shotgun (WGS) entry which is preliminary data.</text>
</comment>
<keyword evidence="3" id="KW-0862">Zinc</keyword>
<evidence type="ECO:0000256" key="6">
    <source>
        <dbReference type="ARBA" id="ARBA00023163"/>
    </source>
</evidence>
<keyword evidence="7" id="KW-0539">Nucleus</keyword>
<evidence type="ECO:0000256" key="2">
    <source>
        <dbReference type="ARBA" id="ARBA00022723"/>
    </source>
</evidence>
<proteinExistence type="predicted"/>
<feature type="compositionally biased region" description="Basic residues" evidence="8">
    <location>
        <begin position="100"/>
        <end position="113"/>
    </location>
</feature>
<feature type="region of interest" description="Disordered" evidence="8">
    <location>
        <begin position="61"/>
        <end position="164"/>
    </location>
</feature>
<evidence type="ECO:0000256" key="4">
    <source>
        <dbReference type="ARBA" id="ARBA00023015"/>
    </source>
</evidence>
<keyword evidence="11" id="KW-1185">Reference proteome</keyword>
<keyword evidence="4" id="KW-0805">Transcription regulation</keyword>
<dbReference type="InterPro" id="IPR001138">
    <property type="entry name" value="Zn2Cys6_DnaBD"/>
</dbReference>
<evidence type="ECO:0000256" key="5">
    <source>
        <dbReference type="ARBA" id="ARBA00023125"/>
    </source>
</evidence>
<gene>
    <name evidence="10" type="primary">RDS2</name>
    <name evidence="10" type="ORF">LPJ53_000985</name>
</gene>
<keyword evidence="2" id="KW-0479">Metal-binding</keyword>
<dbReference type="Proteomes" id="UP001149813">
    <property type="component" value="Unassembled WGS sequence"/>
</dbReference>
<feature type="domain" description="Zn(2)-C6 fungal-type" evidence="9">
    <location>
        <begin position="38"/>
        <end position="69"/>
    </location>
</feature>
<feature type="compositionally biased region" description="Polar residues" evidence="8">
    <location>
        <begin position="134"/>
        <end position="152"/>
    </location>
</feature>
<dbReference type="GO" id="GO:0005634">
    <property type="term" value="C:nucleus"/>
    <property type="evidence" value="ECO:0007669"/>
    <property type="project" value="UniProtKB-SubCell"/>
</dbReference>
<evidence type="ECO:0000313" key="10">
    <source>
        <dbReference type="EMBL" id="KAJ1724778.1"/>
    </source>
</evidence>
<evidence type="ECO:0000256" key="7">
    <source>
        <dbReference type="ARBA" id="ARBA00023242"/>
    </source>
</evidence>
<dbReference type="SUPFAM" id="SSF57701">
    <property type="entry name" value="Zn2/Cys6 DNA-binding domain"/>
    <property type="match status" value="1"/>
</dbReference>
<dbReference type="PANTHER" id="PTHR31986">
    <property type="entry name" value="REGULATOR OF DRUG SENSITIVITY 2"/>
    <property type="match status" value="1"/>
</dbReference>
<feature type="region of interest" description="Disordered" evidence="8">
    <location>
        <begin position="274"/>
        <end position="310"/>
    </location>
</feature>
<dbReference type="GO" id="GO:0000977">
    <property type="term" value="F:RNA polymerase II transcription regulatory region sequence-specific DNA binding"/>
    <property type="evidence" value="ECO:0007669"/>
    <property type="project" value="TreeGrafter"/>
</dbReference>
<evidence type="ECO:0000256" key="3">
    <source>
        <dbReference type="ARBA" id="ARBA00022833"/>
    </source>
</evidence>
<feature type="compositionally biased region" description="Basic and acidic residues" evidence="8">
    <location>
        <begin position="66"/>
        <end position="94"/>
    </location>
</feature>
<evidence type="ECO:0000259" key="9">
    <source>
        <dbReference type="PROSITE" id="PS50048"/>
    </source>
</evidence>
<sequence length="577" mass="61702">MSEALQQGSIEGAIEPKTKKKTGSADGKRAKRHKVSKACVFCQRSHMSCDDKRPCQRCIKRNISHMCRDKEPTEGENSDERKGAKTESTPKKVSNDGQKQRPKPKQKLKPKPRPRLEPSAVASDEANAQAAGHEQQNTAPGTDTGGSDSTAPAVTAPSADAGASGSFSAVDMVAGTSSVLSYGQPPYTNGIGNGAGDSVSSLPVAPTPAPAPAPAAAAAAPAPALVSAVSALPRTGGMRFDSNSLLLFGNDVASNEFSALNEFLESLQRGVRGSDRVDSDWLDGDLRLSNPPSSSPSEHPTFPAVGSPVVQPPYANGRTLSLPTVSQLMAGSGGEGVTQTERFLLTAADPNDGTSEDKLRQIINAKYEAGILKPYNYVSGYTRMQQFMEAHVSRGSILRIRDVLSTFRPTFRSIAQALTDIDLLLVEEGFERLLLDYDNVFNSFGVPACLWRRTGEIYKANREFADLVGVPLAYFHEGRVCIYELMSETSTVNYWEKYGEIAFDATQKAVLTTCVLQTAASVRKMVGGGGPGADSNPGADAQQPSAPTRCCFSFTLRRDKYKIPLAIAGNFMPIKQQ</sequence>
<organism evidence="10 11">
    <name type="scientific">Coemansia erecta</name>
    <dbReference type="NCBI Taxonomy" id="147472"/>
    <lineage>
        <taxon>Eukaryota</taxon>
        <taxon>Fungi</taxon>
        <taxon>Fungi incertae sedis</taxon>
        <taxon>Zoopagomycota</taxon>
        <taxon>Kickxellomycotina</taxon>
        <taxon>Kickxellomycetes</taxon>
        <taxon>Kickxellales</taxon>
        <taxon>Kickxellaceae</taxon>
        <taxon>Coemansia</taxon>
    </lineage>
</organism>
<dbReference type="Gene3D" id="4.10.240.10">
    <property type="entry name" value="Zn(2)-C6 fungal-type DNA-binding domain"/>
    <property type="match status" value="1"/>
</dbReference>
<dbReference type="Pfam" id="PF24990">
    <property type="entry name" value="PAS_13"/>
    <property type="match status" value="1"/>
</dbReference>
<feature type="region of interest" description="Disordered" evidence="8">
    <location>
        <begin position="1"/>
        <end position="36"/>
    </location>
</feature>
<dbReference type="GO" id="GO:0000981">
    <property type="term" value="F:DNA-binding transcription factor activity, RNA polymerase II-specific"/>
    <property type="evidence" value="ECO:0007669"/>
    <property type="project" value="InterPro"/>
</dbReference>
<dbReference type="PANTHER" id="PTHR31986:SF7">
    <property type="entry name" value="REGULATOR OF DRUG SENSITIVITY 2"/>
    <property type="match status" value="1"/>
</dbReference>
<evidence type="ECO:0000313" key="11">
    <source>
        <dbReference type="Proteomes" id="UP001149813"/>
    </source>
</evidence>
<dbReference type="SMART" id="SM00066">
    <property type="entry name" value="GAL4"/>
    <property type="match status" value="1"/>
</dbReference>
<dbReference type="PROSITE" id="PS50048">
    <property type="entry name" value="ZN2_CY6_FUNGAL_2"/>
    <property type="match status" value="1"/>
</dbReference>
<dbReference type="Pfam" id="PF00172">
    <property type="entry name" value="Zn_clus"/>
    <property type="match status" value="1"/>
</dbReference>
<reference evidence="10" key="1">
    <citation type="submission" date="2022-07" db="EMBL/GenBank/DDBJ databases">
        <title>Phylogenomic reconstructions and comparative analyses of Kickxellomycotina fungi.</title>
        <authorList>
            <person name="Reynolds N.K."/>
            <person name="Stajich J.E."/>
            <person name="Barry K."/>
            <person name="Grigoriev I.V."/>
            <person name="Crous P."/>
            <person name="Smith M.E."/>
        </authorList>
    </citation>
    <scope>NUCLEOTIDE SEQUENCE</scope>
    <source>
        <strain evidence="10">NBRC 32514</strain>
    </source>
</reference>
<comment type="subcellular location">
    <subcellularLocation>
        <location evidence="1">Nucleus</location>
    </subcellularLocation>
</comment>
<keyword evidence="5" id="KW-0238">DNA-binding</keyword>
<dbReference type="InterPro" id="IPR053045">
    <property type="entry name" value="Zinc_cluster_trans_reg"/>
</dbReference>